<accession>A0A9W4EAX9</accession>
<evidence type="ECO:0000313" key="2">
    <source>
        <dbReference type="EMBL" id="CAG6397788.1"/>
    </source>
</evidence>
<name>A0A9W4EAX9_9ACTN</name>
<gene>
    <name evidence="2" type="ORF">SCOCK_60121</name>
</gene>
<evidence type="ECO:0000313" key="3">
    <source>
        <dbReference type="Proteomes" id="UP001152519"/>
    </source>
</evidence>
<protein>
    <submittedName>
        <fullName evidence="2">Uncharacterized protein</fullName>
    </submittedName>
</protein>
<feature type="region of interest" description="Disordered" evidence="1">
    <location>
        <begin position="1"/>
        <end position="53"/>
    </location>
</feature>
<dbReference type="Proteomes" id="UP001152519">
    <property type="component" value="Unassembled WGS sequence"/>
</dbReference>
<evidence type="ECO:0000256" key="1">
    <source>
        <dbReference type="SAM" id="MobiDB-lite"/>
    </source>
</evidence>
<sequence length="99" mass="10611">MRPGRTARKGADVRLGKGAGQKGKNPSGPRVTPLPGQVVQGRTGQKAPMPFGVPRPVAPSQPVRALRHWVVGQLPFGRRRGRCHPGRADGDRHCRVRGG</sequence>
<keyword evidence="3" id="KW-1185">Reference proteome</keyword>
<comment type="caution">
    <text evidence="2">The sequence shown here is derived from an EMBL/GenBank/DDBJ whole genome shotgun (WGS) entry which is preliminary data.</text>
</comment>
<organism evidence="2 3">
    <name type="scientific">Actinacidiphila cocklensis</name>
    <dbReference type="NCBI Taxonomy" id="887465"/>
    <lineage>
        <taxon>Bacteria</taxon>
        <taxon>Bacillati</taxon>
        <taxon>Actinomycetota</taxon>
        <taxon>Actinomycetes</taxon>
        <taxon>Kitasatosporales</taxon>
        <taxon>Streptomycetaceae</taxon>
        <taxon>Actinacidiphila</taxon>
    </lineage>
</organism>
<proteinExistence type="predicted"/>
<dbReference type="EMBL" id="CAJSLV010000092">
    <property type="protein sequence ID" value="CAG6397788.1"/>
    <property type="molecule type" value="Genomic_DNA"/>
</dbReference>
<reference evidence="2" key="1">
    <citation type="submission" date="2021-05" db="EMBL/GenBank/DDBJ databases">
        <authorList>
            <person name="Arsene-Ploetze F."/>
        </authorList>
    </citation>
    <scope>NUCLEOTIDE SEQUENCE</scope>
    <source>
        <strain evidence="2">DSM 42138</strain>
    </source>
</reference>
<dbReference type="AlphaFoldDB" id="A0A9W4EAX9"/>